<evidence type="ECO:0000313" key="5">
    <source>
        <dbReference type="Proteomes" id="UP000187499"/>
    </source>
</evidence>
<dbReference type="STRING" id="1847728.BTM29_03180"/>
<protein>
    <recommendedName>
        <fullName evidence="1">ribose-5-phosphate isomerase</fullName>
        <ecNumber evidence="1">5.3.1.6</ecNumber>
    </recommendedName>
    <alternativeName>
        <fullName evidence="3">Phosphoriboisomerase</fullName>
    </alternativeName>
</protein>
<dbReference type="InterPro" id="IPR004788">
    <property type="entry name" value="Ribose5P_isomerase_type_A"/>
</dbReference>
<keyword evidence="2" id="KW-0413">Isomerase</keyword>
<dbReference type="InterPro" id="IPR037171">
    <property type="entry name" value="NagB/RpiA_transferase-like"/>
</dbReference>
<organism evidence="4 5">
    <name type="scientific">Companilactobacillus allii</name>
    <dbReference type="NCBI Taxonomy" id="1847728"/>
    <lineage>
        <taxon>Bacteria</taxon>
        <taxon>Bacillati</taxon>
        <taxon>Bacillota</taxon>
        <taxon>Bacilli</taxon>
        <taxon>Lactobacillales</taxon>
        <taxon>Lactobacillaceae</taxon>
        <taxon>Companilactobacillus</taxon>
    </lineage>
</organism>
<dbReference type="SUPFAM" id="SSF100950">
    <property type="entry name" value="NagB/RpiA/CoA transferase-like"/>
    <property type="match status" value="1"/>
</dbReference>
<dbReference type="AlphaFoldDB" id="A0A1P8Q1F0"/>
<dbReference type="EMBL" id="CP019323">
    <property type="protein sequence ID" value="APX71619.1"/>
    <property type="molecule type" value="Genomic_DNA"/>
</dbReference>
<dbReference type="PANTHER" id="PTHR11934:SF0">
    <property type="entry name" value="RIBOSE-5-PHOSPHATE ISOMERASE"/>
    <property type="match status" value="1"/>
</dbReference>
<accession>A0A1P8Q1F0</accession>
<dbReference type="SUPFAM" id="SSF75445">
    <property type="entry name" value="D-ribose-5-phosphate isomerase (RpiA), lid domain"/>
    <property type="match status" value="1"/>
</dbReference>
<dbReference type="KEGG" id="lalw:BTM29_03180"/>
<sequence length="220" mass="24259">MEKLLEEAMKLIKPKMIVSFGGGNTVGRLMKEVAKQNLDITVCTPSEVTKQTCLDLGFFVKELDQVDHIDLGFDGCDSLDKNLNALKSNGGIHVFEKIYASMATNYVILGPKERMQEQLSSDVFLSLEVIEPAIDQVVDYVKKLGGKVKVRQSSDIAGMVRTKLGNGLVDCYFDNWDKIDDINQKLSGFNGVVGTSYFHNLVTFALLSDGDKVIQIGNAK</sequence>
<reference evidence="5" key="1">
    <citation type="submission" date="2016-12" db="EMBL/GenBank/DDBJ databases">
        <authorList>
            <person name="Jung M.Y."/>
            <person name="Lee S.H."/>
        </authorList>
    </citation>
    <scope>NUCLEOTIDE SEQUENCE [LARGE SCALE GENOMIC DNA]</scope>
    <source>
        <strain evidence="5">WiKim39</strain>
    </source>
</reference>
<proteinExistence type="predicted"/>
<gene>
    <name evidence="4" type="ORF">BTM29_03180</name>
</gene>
<dbReference type="GO" id="GO:0004751">
    <property type="term" value="F:ribose-5-phosphate isomerase activity"/>
    <property type="evidence" value="ECO:0007669"/>
    <property type="project" value="UniProtKB-EC"/>
</dbReference>
<dbReference type="PANTHER" id="PTHR11934">
    <property type="entry name" value="RIBOSE-5-PHOSPHATE ISOMERASE"/>
    <property type="match status" value="1"/>
</dbReference>
<name>A0A1P8Q1F0_9LACO</name>
<keyword evidence="5" id="KW-1185">Reference proteome</keyword>
<dbReference type="Proteomes" id="UP000187499">
    <property type="component" value="Chromosome"/>
</dbReference>
<dbReference type="GO" id="GO:0006014">
    <property type="term" value="P:D-ribose metabolic process"/>
    <property type="evidence" value="ECO:0007669"/>
    <property type="project" value="TreeGrafter"/>
</dbReference>
<dbReference type="EC" id="5.3.1.6" evidence="1"/>
<dbReference type="RefSeq" id="WP_076614123.1">
    <property type="nucleotide sequence ID" value="NZ_CP019323.1"/>
</dbReference>
<dbReference type="GO" id="GO:0009052">
    <property type="term" value="P:pentose-phosphate shunt, non-oxidative branch"/>
    <property type="evidence" value="ECO:0007669"/>
    <property type="project" value="InterPro"/>
</dbReference>
<dbReference type="Pfam" id="PF06026">
    <property type="entry name" value="Rib_5-P_isom_A"/>
    <property type="match status" value="1"/>
</dbReference>
<evidence type="ECO:0000256" key="2">
    <source>
        <dbReference type="ARBA" id="ARBA00023235"/>
    </source>
</evidence>
<dbReference type="OrthoDB" id="5870696at2"/>
<dbReference type="Gene3D" id="3.40.50.1360">
    <property type="match status" value="1"/>
</dbReference>
<dbReference type="GO" id="GO:0005829">
    <property type="term" value="C:cytosol"/>
    <property type="evidence" value="ECO:0007669"/>
    <property type="project" value="TreeGrafter"/>
</dbReference>
<evidence type="ECO:0000256" key="3">
    <source>
        <dbReference type="ARBA" id="ARBA00029734"/>
    </source>
</evidence>
<evidence type="ECO:0000256" key="1">
    <source>
        <dbReference type="ARBA" id="ARBA00011959"/>
    </source>
</evidence>
<dbReference type="Gene3D" id="3.30.70.260">
    <property type="match status" value="1"/>
</dbReference>
<evidence type="ECO:0000313" key="4">
    <source>
        <dbReference type="EMBL" id="APX71619.1"/>
    </source>
</evidence>